<dbReference type="Pfam" id="PF00501">
    <property type="entry name" value="AMP-binding"/>
    <property type="match status" value="1"/>
</dbReference>
<evidence type="ECO:0000256" key="1">
    <source>
        <dbReference type="ARBA" id="ARBA00022450"/>
    </source>
</evidence>
<dbReference type="PROSITE" id="PS00455">
    <property type="entry name" value="AMP_BINDING"/>
    <property type="match status" value="1"/>
</dbReference>
<dbReference type="InterPro" id="IPR020845">
    <property type="entry name" value="AMP-binding_CS"/>
</dbReference>
<dbReference type="EMBL" id="KB445800">
    <property type="protein sequence ID" value="EMD35698.1"/>
    <property type="molecule type" value="Genomic_DNA"/>
</dbReference>
<feature type="signal peptide" evidence="5">
    <location>
        <begin position="1"/>
        <end position="16"/>
    </location>
</feature>
<keyword evidence="5" id="KW-0732">Signal</keyword>
<feature type="chain" id="PRO_5004023523" evidence="5">
    <location>
        <begin position="17"/>
        <end position="563"/>
    </location>
</feature>
<proteinExistence type="inferred from homology"/>
<dbReference type="GO" id="GO:0043041">
    <property type="term" value="P:amino acid activation for nonribosomal peptide biosynthetic process"/>
    <property type="evidence" value="ECO:0007669"/>
    <property type="project" value="TreeGrafter"/>
</dbReference>
<dbReference type="Proteomes" id="UP000016930">
    <property type="component" value="Unassembled WGS sequence"/>
</dbReference>
<protein>
    <submittedName>
        <fullName evidence="7">Acyl-CoA ligase</fullName>
    </submittedName>
</protein>
<dbReference type="InterPro" id="IPR000873">
    <property type="entry name" value="AMP-dep_synth/lig_dom"/>
</dbReference>
<name>M2QF69_CERS8</name>
<reference evidence="7 8" key="1">
    <citation type="journal article" date="2012" name="Proc. Natl. Acad. Sci. U.S.A.">
        <title>Comparative genomics of Ceriporiopsis subvermispora and Phanerochaete chrysosporium provide insight into selective ligninolysis.</title>
        <authorList>
            <person name="Fernandez-Fueyo E."/>
            <person name="Ruiz-Duenas F.J."/>
            <person name="Ferreira P."/>
            <person name="Floudas D."/>
            <person name="Hibbett D.S."/>
            <person name="Canessa P."/>
            <person name="Larrondo L.F."/>
            <person name="James T.Y."/>
            <person name="Seelenfreund D."/>
            <person name="Lobos S."/>
            <person name="Polanco R."/>
            <person name="Tello M."/>
            <person name="Honda Y."/>
            <person name="Watanabe T."/>
            <person name="Watanabe T."/>
            <person name="Ryu J.S."/>
            <person name="Kubicek C.P."/>
            <person name="Schmoll M."/>
            <person name="Gaskell J."/>
            <person name="Hammel K.E."/>
            <person name="St John F.J."/>
            <person name="Vanden Wymelenberg A."/>
            <person name="Sabat G."/>
            <person name="Splinter BonDurant S."/>
            <person name="Syed K."/>
            <person name="Yadav J.S."/>
            <person name="Doddapaneni H."/>
            <person name="Subramanian V."/>
            <person name="Lavin J.L."/>
            <person name="Oguiza J.A."/>
            <person name="Perez G."/>
            <person name="Pisabarro A.G."/>
            <person name="Ramirez L."/>
            <person name="Santoyo F."/>
            <person name="Master E."/>
            <person name="Coutinho P.M."/>
            <person name="Henrissat B."/>
            <person name="Lombard V."/>
            <person name="Magnuson J.K."/>
            <person name="Kuees U."/>
            <person name="Hori C."/>
            <person name="Igarashi K."/>
            <person name="Samejima M."/>
            <person name="Held B.W."/>
            <person name="Barry K.W."/>
            <person name="LaButti K.M."/>
            <person name="Lapidus A."/>
            <person name="Lindquist E.A."/>
            <person name="Lucas S.M."/>
            <person name="Riley R."/>
            <person name="Salamov A.A."/>
            <person name="Hoffmeister D."/>
            <person name="Schwenk D."/>
            <person name="Hadar Y."/>
            <person name="Yarden O."/>
            <person name="de Vries R.P."/>
            <person name="Wiebenga A."/>
            <person name="Stenlid J."/>
            <person name="Eastwood D."/>
            <person name="Grigoriev I.V."/>
            <person name="Berka R.M."/>
            <person name="Blanchette R.A."/>
            <person name="Kersten P."/>
            <person name="Martinez A.T."/>
            <person name="Vicuna R."/>
            <person name="Cullen D."/>
        </authorList>
    </citation>
    <scope>NUCLEOTIDE SEQUENCE [LARGE SCALE GENOMIC DNA]</scope>
    <source>
        <strain evidence="7 8">B</strain>
    </source>
</reference>
<dbReference type="GO" id="GO:0005737">
    <property type="term" value="C:cytoplasm"/>
    <property type="evidence" value="ECO:0007669"/>
    <property type="project" value="TreeGrafter"/>
</dbReference>
<evidence type="ECO:0000256" key="3">
    <source>
        <dbReference type="ARBA" id="ARBA00022598"/>
    </source>
</evidence>
<evidence type="ECO:0000313" key="7">
    <source>
        <dbReference type="EMBL" id="EMD35698.1"/>
    </source>
</evidence>
<keyword evidence="3 7" id="KW-0436">Ligase</keyword>
<dbReference type="AlphaFoldDB" id="M2QF69"/>
<feature type="domain" description="AMP-dependent synthetase/ligase" evidence="6">
    <location>
        <begin position="91"/>
        <end position="427"/>
    </location>
</feature>
<dbReference type="GO" id="GO:0016874">
    <property type="term" value="F:ligase activity"/>
    <property type="evidence" value="ECO:0007669"/>
    <property type="project" value="UniProtKB-KW"/>
</dbReference>
<sequence length="563" mass="60274">MEPIAVAICLAALGLASFEMLTKRPTLSTLLGGSVYAVHALDKAPLSSLGAWLRRREIDTEGAPKRDGASILEGPSAHVPYKCIHHAFGRHAIVQPKGMAVIDHDGQSISYEELHQASLSMAVMLRAYGVRRGTCVCLVIQRSIPHIAAILSIVRLGASYIPLDGALIPDNSLEDIVADARPVLILASVQYMDRVAPLGCASQSLEDVFARARAQSEHATSCGDLEGARPDDTAYVIYTSGTTGKPKGVAVSHQSVLNLVALRPGNLGIASGTKVAQLLNVAFDMCAWEIFACILNGGVLYLRGPRRTHWIQVLKTVDVVICTPSILDPHDPADYPNIKVVATAGEPCSQALADRWSQRAAFYNCCGPTEVTIVNTMHLHRVGAPLSIGGPTPNNRVYVLDEDLHPVPKGEVGMMWAGGLGVSKGYLNRPELNSCKFKHDPFFGGIMFNTGDLGRVTDDGSLDHLGRLDEQVKVKGFRVELDGVSAAMRSTPGVISACALLIDAELWGFFSPKHIDASEVKCTVARCLPCYAVPETLVAMDALPLTGNGKVDKRRLRQLAGAA</sequence>
<keyword evidence="8" id="KW-1185">Reference proteome</keyword>
<organism evidence="7 8">
    <name type="scientific">Ceriporiopsis subvermispora (strain B)</name>
    <name type="common">White-rot fungus</name>
    <name type="synonym">Gelatoporia subvermispora</name>
    <dbReference type="NCBI Taxonomy" id="914234"/>
    <lineage>
        <taxon>Eukaryota</taxon>
        <taxon>Fungi</taxon>
        <taxon>Dikarya</taxon>
        <taxon>Basidiomycota</taxon>
        <taxon>Agaricomycotina</taxon>
        <taxon>Agaricomycetes</taxon>
        <taxon>Polyporales</taxon>
        <taxon>Gelatoporiaceae</taxon>
        <taxon>Gelatoporia</taxon>
    </lineage>
</organism>
<keyword evidence="2" id="KW-0597">Phosphoprotein</keyword>
<accession>M2QF69</accession>
<dbReference type="Gene3D" id="3.40.50.12780">
    <property type="entry name" value="N-terminal domain of ligase-like"/>
    <property type="match status" value="1"/>
</dbReference>
<evidence type="ECO:0000259" key="6">
    <source>
        <dbReference type="Pfam" id="PF00501"/>
    </source>
</evidence>
<dbReference type="GO" id="GO:0031177">
    <property type="term" value="F:phosphopantetheine binding"/>
    <property type="evidence" value="ECO:0007669"/>
    <property type="project" value="TreeGrafter"/>
</dbReference>
<dbReference type="HOGENOM" id="CLU_000022_2_12_1"/>
<dbReference type="InterPro" id="IPR042099">
    <property type="entry name" value="ANL_N_sf"/>
</dbReference>
<dbReference type="GO" id="GO:0044550">
    <property type="term" value="P:secondary metabolite biosynthetic process"/>
    <property type="evidence" value="ECO:0007669"/>
    <property type="project" value="TreeGrafter"/>
</dbReference>
<dbReference type="PANTHER" id="PTHR45527:SF11">
    <property type="entry name" value="NONRIBOSOMAL PEPTIDE SYNTHETASE 5"/>
    <property type="match status" value="1"/>
</dbReference>
<dbReference type="InterPro" id="IPR045851">
    <property type="entry name" value="AMP-bd_C_sf"/>
</dbReference>
<evidence type="ECO:0000256" key="4">
    <source>
        <dbReference type="ARBA" id="ARBA00029454"/>
    </source>
</evidence>
<gene>
    <name evidence="7" type="primary">acl4</name>
    <name evidence="7" type="ORF">CERSUDRAFT_139051</name>
</gene>
<dbReference type="STRING" id="914234.M2QF69"/>
<evidence type="ECO:0000256" key="2">
    <source>
        <dbReference type="ARBA" id="ARBA00022553"/>
    </source>
</evidence>
<dbReference type="PRINTS" id="PR00154">
    <property type="entry name" value="AMPBINDING"/>
</dbReference>
<comment type="similarity">
    <text evidence="4">Belongs to the NRP synthetase family.</text>
</comment>
<evidence type="ECO:0000256" key="5">
    <source>
        <dbReference type="SAM" id="SignalP"/>
    </source>
</evidence>
<dbReference type="PANTHER" id="PTHR45527">
    <property type="entry name" value="NONRIBOSOMAL PEPTIDE SYNTHETASE"/>
    <property type="match status" value="1"/>
</dbReference>
<dbReference type="InterPro" id="IPR020459">
    <property type="entry name" value="AMP-binding"/>
</dbReference>
<dbReference type="SUPFAM" id="SSF56801">
    <property type="entry name" value="Acetyl-CoA synthetase-like"/>
    <property type="match status" value="1"/>
</dbReference>
<dbReference type="OrthoDB" id="416786at2759"/>
<evidence type="ECO:0000313" key="8">
    <source>
        <dbReference type="Proteomes" id="UP000016930"/>
    </source>
</evidence>
<keyword evidence="1" id="KW-0596">Phosphopantetheine</keyword>
<dbReference type="Gene3D" id="3.30.300.30">
    <property type="match status" value="1"/>
</dbReference>